<dbReference type="Proteomes" id="UP000295416">
    <property type="component" value="Unassembled WGS sequence"/>
</dbReference>
<feature type="transmembrane region" description="Helical" evidence="9">
    <location>
        <begin position="6"/>
        <end position="22"/>
    </location>
</feature>
<dbReference type="RefSeq" id="WP_132745770.1">
    <property type="nucleotide sequence ID" value="NZ_SLXK01000010.1"/>
</dbReference>
<evidence type="ECO:0000256" key="3">
    <source>
        <dbReference type="ARBA" id="ARBA00022475"/>
    </source>
</evidence>
<comment type="function">
    <text evidence="9">Part of the twin-arginine translocation (Tat) system that transports large folded proteins containing a characteristic twin-arginine motif in their signal peptide across membranes. TatA could form the protein-conducting channel of the Tat system.</text>
</comment>
<dbReference type="PANTHER" id="PTHR42982:SF1">
    <property type="entry name" value="SEC-INDEPENDENT PROTEIN TRANSLOCASE PROTEIN TATA"/>
    <property type="match status" value="1"/>
</dbReference>
<protein>
    <recommendedName>
        <fullName evidence="9">Sec-independent protein translocase protein TatA</fullName>
    </recommendedName>
</protein>
<gene>
    <name evidence="9" type="primary">tatA</name>
    <name evidence="10" type="ORF">EV207_11032</name>
</gene>
<accession>A0A4R2P3X1</accession>
<evidence type="ECO:0000256" key="2">
    <source>
        <dbReference type="ARBA" id="ARBA00022448"/>
    </source>
</evidence>
<evidence type="ECO:0000256" key="6">
    <source>
        <dbReference type="ARBA" id="ARBA00022989"/>
    </source>
</evidence>
<evidence type="ECO:0000313" key="11">
    <source>
        <dbReference type="Proteomes" id="UP000295416"/>
    </source>
</evidence>
<comment type="subcellular location">
    <subcellularLocation>
        <location evidence="1 9">Cell membrane</location>
        <topology evidence="1 9">Single-pass membrane protein</topology>
    </subcellularLocation>
</comment>
<comment type="similarity">
    <text evidence="9">Belongs to the TatA/E family.</text>
</comment>
<dbReference type="NCBIfam" id="NF011430">
    <property type="entry name" value="PRK14861.1"/>
    <property type="match status" value="1"/>
</dbReference>
<dbReference type="NCBIfam" id="TIGR01411">
    <property type="entry name" value="tatAE"/>
    <property type="match status" value="1"/>
</dbReference>
<reference evidence="10 11" key="1">
    <citation type="submission" date="2019-03" db="EMBL/GenBank/DDBJ databases">
        <title>Genomic Encyclopedia of Type Strains, Phase IV (KMG-IV): sequencing the most valuable type-strain genomes for metagenomic binning, comparative biology and taxonomic classification.</title>
        <authorList>
            <person name="Goeker M."/>
        </authorList>
    </citation>
    <scope>NUCLEOTIDE SEQUENCE [LARGE SCALE GENOMIC DNA]</scope>
    <source>
        <strain evidence="10 11">DSM 19377</strain>
    </source>
</reference>
<keyword evidence="2 9" id="KW-0813">Transport</keyword>
<keyword evidence="3 9" id="KW-1003">Cell membrane</keyword>
<keyword evidence="4 9" id="KW-0812">Transmembrane</keyword>
<dbReference type="InterPro" id="IPR003369">
    <property type="entry name" value="TatA/B/E"/>
</dbReference>
<dbReference type="OrthoDB" id="9800908at2"/>
<dbReference type="EMBL" id="SLXK01000010">
    <property type="protein sequence ID" value="TCP29412.1"/>
    <property type="molecule type" value="Genomic_DNA"/>
</dbReference>
<evidence type="ECO:0000256" key="1">
    <source>
        <dbReference type="ARBA" id="ARBA00004162"/>
    </source>
</evidence>
<comment type="caution">
    <text evidence="10">The sequence shown here is derived from an EMBL/GenBank/DDBJ whole genome shotgun (WGS) entry which is preliminary data.</text>
</comment>
<dbReference type="Pfam" id="PF02416">
    <property type="entry name" value="TatA_B_E"/>
    <property type="match status" value="1"/>
</dbReference>
<dbReference type="PANTHER" id="PTHR42982">
    <property type="entry name" value="SEC-INDEPENDENT PROTEIN TRANSLOCASE PROTEIN TATA"/>
    <property type="match status" value="1"/>
</dbReference>
<keyword evidence="8 9" id="KW-0472">Membrane</keyword>
<sequence>MPFNIGIGGFMLIFTAAILLFGPKKLPELGRAVGQTLKEFKRSVNDITDSQDSDVNRDQNKEN</sequence>
<comment type="subunit">
    <text evidence="9">Forms a complex with TatC.</text>
</comment>
<name>A0A4R2P3X1_9BACL</name>
<dbReference type="AlphaFoldDB" id="A0A4R2P3X1"/>
<evidence type="ECO:0000256" key="7">
    <source>
        <dbReference type="ARBA" id="ARBA00023010"/>
    </source>
</evidence>
<dbReference type="GO" id="GO:0033281">
    <property type="term" value="C:TAT protein transport complex"/>
    <property type="evidence" value="ECO:0007669"/>
    <property type="project" value="UniProtKB-UniRule"/>
</dbReference>
<dbReference type="Gene3D" id="1.20.5.3310">
    <property type="match status" value="1"/>
</dbReference>
<keyword evidence="6 9" id="KW-1133">Transmembrane helix</keyword>
<dbReference type="GO" id="GO:0008320">
    <property type="term" value="F:protein transmembrane transporter activity"/>
    <property type="evidence" value="ECO:0007669"/>
    <property type="project" value="UniProtKB-UniRule"/>
</dbReference>
<proteinExistence type="inferred from homology"/>
<evidence type="ECO:0000256" key="8">
    <source>
        <dbReference type="ARBA" id="ARBA00023136"/>
    </source>
</evidence>
<evidence type="ECO:0000256" key="4">
    <source>
        <dbReference type="ARBA" id="ARBA00022692"/>
    </source>
</evidence>
<dbReference type="GO" id="GO:0043953">
    <property type="term" value="P:protein transport by the Tat complex"/>
    <property type="evidence" value="ECO:0007669"/>
    <property type="project" value="UniProtKB-UniRule"/>
</dbReference>
<evidence type="ECO:0000256" key="5">
    <source>
        <dbReference type="ARBA" id="ARBA00022927"/>
    </source>
</evidence>
<dbReference type="InterPro" id="IPR006312">
    <property type="entry name" value="TatA/E"/>
</dbReference>
<evidence type="ECO:0000313" key="10">
    <source>
        <dbReference type="EMBL" id="TCP29412.1"/>
    </source>
</evidence>
<dbReference type="HAMAP" id="MF_00236">
    <property type="entry name" value="TatA_E"/>
    <property type="match status" value="1"/>
</dbReference>
<keyword evidence="5 9" id="KW-0653">Protein transport</keyword>
<keyword evidence="11" id="KW-1185">Reference proteome</keyword>
<organism evidence="10 11">
    <name type="scientific">Scopulibacillus darangshiensis</name>
    <dbReference type="NCBI Taxonomy" id="442528"/>
    <lineage>
        <taxon>Bacteria</taxon>
        <taxon>Bacillati</taxon>
        <taxon>Bacillota</taxon>
        <taxon>Bacilli</taxon>
        <taxon>Bacillales</taxon>
        <taxon>Sporolactobacillaceae</taxon>
        <taxon>Scopulibacillus</taxon>
    </lineage>
</organism>
<evidence type="ECO:0000256" key="9">
    <source>
        <dbReference type="HAMAP-Rule" id="MF_00236"/>
    </source>
</evidence>
<keyword evidence="7 9" id="KW-0811">Translocation</keyword>